<dbReference type="InterPro" id="IPR016163">
    <property type="entry name" value="Ald_DH_C"/>
</dbReference>
<dbReference type="PROSITE" id="PS00687">
    <property type="entry name" value="ALDEHYDE_DEHYDR_GLU"/>
    <property type="match status" value="1"/>
</dbReference>
<comment type="similarity">
    <text evidence="3">Belongs to the aldehyde dehydrogenase family.</text>
</comment>
<evidence type="ECO:0000313" key="5">
    <source>
        <dbReference type="EMBL" id="MEB3370558.1"/>
    </source>
</evidence>
<sequence length="522" mass="55664">MGRAIVENRWPREEAGTEMGNTVGTRSADLIGGVADARSQLYPMLLDGQWVEAQEGGESEVTTPARRGEVIARVPASGANDVDRAVAAARRAQPAWAAEHFKVRSRTLARIADDIEARAEELARLTALDTGNALRTQARPEVATLIDLFRYFAGVAGEVKGTVLPAGEGQLQYTRREPLGVVAAILPWNSPLMIAGFKIPAALVAGNTMVAKPAEDAPLSLLLLAEICQQHLPPGVLNMLTGRGRVCGTALVEHADVDKVSFTGSTEVGRLVAQQAGRRLAPTSLELGGKNPAIVFPDAVDDDLIDGLLLATRFHRQGQSCTSGSRLLVHADVHDEVMDGLVKKLGDLVVGDPLEEASDMGAIINESQFCGVRDYIADGCAQPGVKLALGGLPPSDGPLSEGYYHVPTVFDAVEPNWRIAREEIFGPVLVVTPWRDVDEAIRLANDTNYGLAAFVWSSDLNRALTTAHRIEAGWVQVNQGGGQVVGQSYGGVKQSGMGREVSLEGMLEGFTHTKQVNVRLSA</sequence>
<gene>
    <name evidence="5" type="ORF">R4I43_24435</name>
</gene>
<feature type="domain" description="Aldehyde dehydrogenase" evidence="4">
    <location>
        <begin position="50"/>
        <end position="516"/>
    </location>
</feature>
<evidence type="ECO:0000256" key="3">
    <source>
        <dbReference type="RuleBase" id="RU003345"/>
    </source>
</evidence>
<evidence type="ECO:0000313" key="6">
    <source>
        <dbReference type="Proteomes" id="UP001327093"/>
    </source>
</evidence>
<reference evidence="5 6" key="1">
    <citation type="submission" date="2023-10" db="EMBL/GenBank/DDBJ databases">
        <title>Saccharopolyspora sp. nov., isolated from mangrove soil.</title>
        <authorList>
            <person name="Lu Y."/>
            <person name="Liu W."/>
        </authorList>
    </citation>
    <scope>NUCLEOTIDE SEQUENCE [LARGE SCALE GENOMIC DNA]</scope>
    <source>
        <strain evidence="5 6">S2-29</strain>
    </source>
</reference>
<comment type="caution">
    <text evidence="5">The sequence shown here is derived from an EMBL/GenBank/DDBJ whole genome shotgun (WGS) entry which is preliminary data.</text>
</comment>
<dbReference type="InterPro" id="IPR029510">
    <property type="entry name" value="Ald_DH_CS_GLU"/>
</dbReference>
<dbReference type="InterPro" id="IPR015590">
    <property type="entry name" value="Aldehyde_DH_dom"/>
</dbReference>
<keyword evidence="6" id="KW-1185">Reference proteome</keyword>
<organism evidence="5 6">
    <name type="scientific">Saccharopolyspora mangrovi</name>
    <dbReference type="NCBI Taxonomy" id="3082379"/>
    <lineage>
        <taxon>Bacteria</taxon>
        <taxon>Bacillati</taxon>
        <taxon>Actinomycetota</taxon>
        <taxon>Actinomycetes</taxon>
        <taxon>Pseudonocardiales</taxon>
        <taxon>Pseudonocardiaceae</taxon>
        <taxon>Saccharopolyspora</taxon>
    </lineage>
</organism>
<evidence type="ECO:0000256" key="1">
    <source>
        <dbReference type="ARBA" id="ARBA00023002"/>
    </source>
</evidence>
<dbReference type="Pfam" id="PF00171">
    <property type="entry name" value="Aldedh"/>
    <property type="match status" value="1"/>
</dbReference>
<keyword evidence="1 3" id="KW-0560">Oxidoreductase</keyword>
<dbReference type="Gene3D" id="3.40.309.10">
    <property type="entry name" value="Aldehyde Dehydrogenase, Chain A, domain 2"/>
    <property type="match status" value="1"/>
</dbReference>
<dbReference type="EMBL" id="JAWLNX010000019">
    <property type="protein sequence ID" value="MEB3370558.1"/>
    <property type="molecule type" value="Genomic_DNA"/>
</dbReference>
<proteinExistence type="inferred from homology"/>
<dbReference type="SUPFAM" id="SSF53720">
    <property type="entry name" value="ALDH-like"/>
    <property type="match status" value="1"/>
</dbReference>
<feature type="active site" evidence="2">
    <location>
        <position position="286"/>
    </location>
</feature>
<dbReference type="Proteomes" id="UP001327093">
    <property type="component" value="Unassembled WGS sequence"/>
</dbReference>
<evidence type="ECO:0000256" key="2">
    <source>
        <dbReference type="PROSITE-ProRule" id="PRU10007"/>
    </source>
</evidence>
<dbReference type="InterPro" id="IPR016162">
    <property type="entry name" value="Ald_DH_N"/>
</dbReference>
<dbReference type="PANTHER" id="PTHR11699">
    <property type="entry name" value="ALDEHYDE DEHYDROGENASE-RELATED"/>
    <property type="match status" value="1"/>
</dbReference>
<evidence type="ECO:0000259" key="4">
    <source>
        <dbReference type="Pfam" id="PF00171"/>
    </source>
</evidence>
<protein>
    <submittedName>
        <fullName evidence="5">Aldehyde dehydrogenase family protein</fullName>
    </submittedName>
</protein>
<accession>A0ABU6AGG2</accession>
<name>A0ABU6AGG2_9PSEU</name>
<dbReference type="Gene3D" id="3.40.605.10">
    <property type="entry name" value="Aldehyde Dehydrogenase, Chain A, domain 1"/>
    <property type="match status" value="1"/>
</dbReference>
<dbReference type="InterPro" id="IPR016161">
    <property type="entry name" value="Ald_DH/histidinol_DH"/>
</dbReference>